<feature type="region of interest" description="Disordered" evidence="1">
    <location>
        <begin position="210"/>
        <end position="254"/>
    </location>
</feature>
<evidence type="ECO:0000313" key="2">
    <source>
        <dbReference type="EMBL" id="CDM56280.1"/>
    </source>
</evidence>
<gene>
    <name evidence="2" type="ORF">LPU83_0598</name>
</gene>
<dbReference type="eggNOG" id="COG4695">
    <property type="taxonomic scope" value="Bacteria"/>
</dbReference>
<evidence type="ECO:0000256" key="1">
    <source>
        <dbReference type="SAM" id="MobiDB-lite"/>
    </source>
</evidence>
<dbReference type="EMBL" id="HG916852">
    <property type="protein sequence ID" value="CDM56280.1"/>
    <property type="molecule type" value="Genomic_DNA"/>
</dbReference>
<dbReference type="AlphaFoldDB" id="W6R7B2"/>
<sequence>MKFDGKAFGAEIVGVVKGYLEKELAPLAARMDALEKRIEAIPAPVDLSSDLAALKTAIEAIVIPEIPNTPELPDITAIVGKAIKEAAAAIPAPEDGKDGLGLACAFIDRDGNLVLTMTNGEPKNLGPVVGKDGEPGKPGRDGFNLEDFDASVMDDGRTVLLSFTGKQLDYKVELGFPVMLYRGVFKDGQPYERGDTVTWAGSLWHCDKATSEKPGDGSKDWTLCAKKGRDGKNGEAKEAKPFQPLTIGTPAKGK</sequence>
<reference evidence="2" key="1">
    <citation type="submission" date="2013-11" db="EMBL/GenBank/DDBJ databases">
        <title>Draft genome sequence of the broad-host-range Rhizobium sp. LPU83 strain, a member of the low-genetic diversity Oregon-like Rhizobium sp. group.</title>
        <authorList>
            <person name="Wibberg D."/>
            <person name="Puehler A."/>
            <person name="Schlueter A."/>
        </authorList>
    </citation>
    <scope>NUCLEOTIDE SEQUENCE [LARGE SCALE GENOMIC DNA]</scope>
    <source>
        <strain evidence="2">LPU83</strain>
    </source>
</reference>
<proteinExistence type="predicted"/>
<dbReference type="PATRIC" id="fig|348824.6.peg.643"/>
<accession>W6R7B2</accession>
<feature type="compositionally biased region" description="Basic and acidic residues" evidence="1">
    <location>
        <begin position="227"/>
        <end position="240"/>
    </location>
</feature>
<feature type="compositionally biased region" description="Basic and acidic residues" evidence="1">
    <location>
        <begin position="210"/>
        <end position="219"/>
    </location>
</feature>
<keyword evidence="3" id="KW-1185">Reference proteome</keyword>
<dbReference type="HOGENOM" id="CLU_1122688_0_0_5"/>
<dbReference type="KEGG" id="rhl:LPU83_0598"/>
<name>W6R7B2_9HYPH</name>
<evidence type="ECO:0000313" key="3">
    <source>
        <dbReference type="Proteomes" id="UP000019443"/>
    </source>
</evidence>
<dbReference type="RefSeq" id="WP_024318353.1">
    <property type="nucleotide sequence ID" value="NZ_ATTO01000085.1"/>
</dbReference>
<dbReference type="Proteomes" id="UP000019443">
    <property type="component" value="Chromosome"/>
</dbReference>
<organism evidence="2 3">
    <name type="scientific">Rhizobium favelukesii</name>
    <dbReference type="NCBI Taxonomy" id="348824"/>
    <lineage>
        <taxon>Bacteria</taxon>
        <taxon>Pseudomonadati</taxon>
        <taxon>Pseudomonadota</taxon>
        <taxon>Alphaproteobacteria</taxon>
        <taxon>Hyphomicrobiales</taxon>
        <taxon>Rhizobiaceae</taxon>
        <taxon>Rhizobium/Agrobacterium group</taxon>
        <taxon>Rhizobium</taxon>
    </lineage>
</organism>
<protein>
    <submittedName>
        <fullName evidence="2">Portal protein-like protein</fullName>
    </submittedName>
</protein>